<dbReference type="Proteomes" id="UP000077875">
    <property type="component" value="Chromosome"/>
</dbReference>
<keyword evidence="8" id="KW-1185">Reference proteome</keyword>
<dbReference type="STRING" id="376489.A5892_02210"/>
<gene>
    <name evidence="7" type="ORF">A5892_02210</name>
</gene>
<dbReference type="GO" id="GO:0055085">
    <property type="term" value="P:transmembrane transport"/>
    <property type="evidence" value="ECO:0007669"/>
    <property type="project" value="InterPro"/>
</dbReference>
<dbReference type="InterPro" id="IPR001902">
    <property type="entry name" value="SLC26A/SulP_fam"/>
</dbReference>
<feature type="transmembrane region" description="Helical" evidence="5">
    <location>
        <begin position="75"/>
        <end position="108"/>
    </location>
</feature>
<keyword evidence="3 5" id="KW-1133">Transmembrane helix</keyword>
<dbReference type="KEGG" id="haa:A5892_02210"/>
<evidence type="ECO:0000256" key="5">
    <source>
        <dbReference type="SAM" id="Phobius"/>
    </source>
</evidence>
<feature type="transmembrane region" description="Helical" evidence="5">
    <location>
        <begin position="298"/>
        <end position="316"/>
    </location>
</feature>
<feature type="domain" description="SLC26A/SulP transporter" evidence="6">
    <location>
        <begin position="15"/>
        <end position="377"/>
    </location>
</feature>
<comment type="subcellular location">
    <subcellularLocation>
        <location evidence="1">Membrane</location>
        <topology evidence="1">Multi-pass membrane protein</topology>
    </subcellularLocation>
</comment>
<organism evidence="7 8">
    <name type="scientific">Halotalea alkalilenta</name>
    <dbReference type="NCBI Taxonomy" id="376489"/>
    <lineage>
        <taxon>Bacteria</taxon>
        <taxon>Pseudomonadati</taxon>
        <taxon>Pseudomonadota</taxon>
        <taxon>Gammaproteobacteria</taxon>
        <taxon>Oceanospirillales</taxon>
        <taxon>Halomonadaceae</taxon>
        <taxon>Halotalea</taxon>
    </lineage>
</organism>
<dbReference type="GO" id="GO:0016020">
    <property type="term" value="C:membrane"/>
    <property type="evidence" value="ECO:0007669"/>
    <property type="project" value="UniProtKB-SubCell"/>
</dbReference>
<dbReference type="RefSeq" id="WP_064121404.1">
    <property type="nucleotide sequence ID" value="NZ_CP015243.1"/>
</dbReference>
<evidence type="ECO:0000313" key="7">
    <source>
        <dbReference type="EMBL" id="ANF56423.1"/>
    </source>
</evidence>
<feature type="transmembrane region" description="Helical" evidence="5">
    <location>
        <begin position="405"/>
        <end position="421"/>
    </location>
</feature>
<keyword evidence="2 5" id="KW-0812">Transmembrane</keyword>
<sequence>MSDTQVLPDHPLRNLKYDLPAGIVVFLVAIPLCLGIAMASGAPPLSGLLAGIVGGLVVTLVSGSALSVSGPAAGLVVIVIAAIESLGFDGLLMATVIAGVLQIVFGYLRLGRIGAFVPSSVIKGMLAAIGLILIVNQLPLMAGIAQDAEVGLFDTALFEQGSGLALTIALVSLAILLLWERPSIKGSVLGRLPAPLVAVVVAVLIDRLMPASLMAPLGDAHRIGLPIDAMGFAGASEFLGQLQMPALDRLLDPEVYMVAVTLALIASLESLLSLEAVDKIDPQRRHSPPHRELKAQGVGNVLSGLIGGLPVTAVIVRSSANVQAGGRTRMASLVHGLLLLASVALLAPMLELMPLACLAAILVHTGYKLAKPEMLVEQYRKGFNRVVPFVATVVGVMAMDLLKGVLVGILCGLFFMIRANYRRAVSFTQEGHHALLRFRTDISFLNREEVRSRLERVAAGTYLIIDARQANHVDPDIREDIEAFARNAPARGISVELRDVGGLSATFPADPDVLRELEDPSSTASTSPQRAFG</sequence>
<feature type="transmembrane region" description="Helical" evidence="5">
    <location>
        <begin position="48"/>
        <end position="69"/>
    </location>
</feature>
<dbReference type="PANTHER" id="PTHR11814">
    <property type="entry name" value="SULFATE TRANSPORTER"/>
    <property type="match status" value="1"/>
</dbReference>
<evidence type="ECO:0000256" key="1">
    <source>
        <dbReference type="ARBA" id="ARBA00004141"/>
    </source>
</evidence>
<reference evidence="7 8" key="1">
    <citation type="submission" date="2016-04" db="EMBL/GenBank/DDBJ databases">
        <title>Complete Genome Sequence of Halotalea alkalilenta IHB B 13600.</title>
        <authorList>
            <person name="Swarnkar M.K."/>
            <person name="Sharma A."/>
            <person name="Kaushal K."/>
            <person name="Soni R."/>
            <person name="Rana S."/>
            <person name="Singh A.K."/>
            <person name="Gulati A."/>
        </authorList>
    </citation>
    <scope>NUCLEOTIDE SEQUENCE [LARGE SCALE GENOMIC DNA]</scope>
    <source>
        <strain evidence="7 8">IHB B 13600</strain>
    </source>
</reference>
<feature type="transmembrane region" description="Helical" evidence="5">
    <location>
        <begin position="188"/>
        <end position="205"/>
    </location>
</feature>
<feature type="transmembrane region" description="Helical" evidence="5">
    <location>
        <begin position="20"/>
        <end position="41"/>
    </location>
</feature>
<feature type="transmembrane region" description="Helical" evidence="5">
    <location>
        <begin position="336"/>
        <end position="362"/>
    </location>
</feature>
<accession>A0A172YAZ9</accession>
<dbReference type="InterPro" id="IPR011547">
    <property type="entry name" value="SLC26A/SulP_dom"/>
</dbReference>
<dbReference type="EMBL" id="CP015243">
    <property type="protein sequence ID" value="ANF56423.1"/>
    <property type="molecule type" value="Genomic_DNA"/>
</dbReference>
<feature type="transmembrane region" description="Helical" evidence="5">
    <location>
        <begin position="120"/>
        <end position="142"/>
    </location>
</feature>
<evidence type="ECO:0000256" key="2">
    <source>
        <dbReference type="ARBA" id="ARBA00022692"/>
    </source>
</evidence>
<feature type="transmembrane region" description="Helical" evidence="5">
    <location>
        <begin position="255"/>
        <end position="277"/>
    </location>
</feature>
<protein>
    <recommendedName>
        <fullName evidence="6">SLC26A/SulP transporter domain-containing protein</fullName>
    </recommendedName>
</protein>
<keyword evidence="4 5" id="KW-0472">Membrane</keyword>
<proteinExistence type="predicted"/>
<evidence type="ECO:0000259" key="6">
    <source>
        <dbReference type="Pfam" id="PF00916"/>
    </source>
</evidence>
<dbReference type="Pfam" id="PF00916">
    <property type="entry name" value="Sulfate_transp"/>
    <property type="match status" value="1"/>
</dbReference>
<feature type="transmembrane region" description="Helical" evidence="5">
    <location>
        <begin position="382"/>
        <end position="399"/>
    </location>
</feature>
<dbReference type="AlphaFoldDB" id="A0A172YAZ9"/>
<feature type="transmembrane region" description="Helical" evidence="5">
    <location>
        <begin position="162"/>
        <end position="179"/>
    </location>
</feature>
<evidence type="ECO:0000313" key="8">
    <source>
        <dbReference type="Proteomes" id="UP000077875"/>
    </source>
</evidence>
<evidence type="ECO:0000256" key="3">
    <source>
        <dbReference type="ARBA" id="ARBA00022989"/>
    </source>
</evidence>
<name>A0A172YAZ9_9GAMM</name>
<evidence type="ECO:0000256" key="4">
    <source>
        <dbReference type="ARBA" id="ARBA00023136"/>
    </source>
</evidence>